<sequence>MISMSTAQIYLMRDVFHALYLVPFLSIGQLVLVFALAPFVPALVRKLGKRTAYIAGSFLGAIGMLSAAFAPNGGVAFVALFLGMIGVMLVSMLMWAIEADTVEYGEWKTGVRTEGITYALFSFTRKTGQAFGGAVAAYAIGIGGYACRCRDADDAGGVGDSRRCRPDPRDLRRAGGCRHVPLSAHGHGARTDRRPDRRAPRRRGRRRVRSGSGDHGRRRGHQPGDGGRRCRGVRCEPVDGGIRRGQGAPRAALAQEALKKH</sequence>
<dbReference type="Proteomes" id="UP001054811">
    <property type="component" value="Chromosome"/>
</dbReference>
<evidence type="ECO:0000256" key="2">
    <source>
        <dbReference type="SAM" id="Phobius"/>
    </source>
</evidence>
<feature type="region of interest" description="Disordered" evidence="1">
    <location>
        <begin position="171"/>
        <end position="233"/>
    </location>
</feature>
<keyword evidence="2" id="KW-0812">Transmembrane</keyword>
<reference evidence="3" key="1">
    <citation type="submission" date="2022-01" db="EMBL/GenBank/DDBJ databases">
        <title>Microbacterium eymi and Microbacterium rhizovicinus sp. nov., isolated from the rhizospheric soil of Elymus tsukushiensis, a plant native to the Dokdo Islands, Republic of Korea.</title>
        <authorList>
            <person name="Hwang Y.J."/>
        </authorList>
    </citation>
    <scope>NUCLEOTIDE SEQUENCE</scope>
    <source>
        <strain evidence="3">KUDC0405</strain>
    </source>
</reference>
<proteinExistence type="predicted"/>
<organism evidence="3 4">
    <name type="scientific">Microbacterium elymi</name>
    <dbReference type="NCBI Taxonomy" id="2909587"/>
    <lineage>
        <taxon>Bacteria</taxon>
        <taxon>Bacillati</taxon>
        <taxon>Actinomycetota</taxon>
        <taxon>Actinomycetes</taxon>
        <taxon>Micrococcales</taxon>
        <taxon>Microbacteriaceae</taxon>
        <taxon>Microbacterium</taxon>
    </lineage>
</organism>
<dbReference type="Gene3D" id="1.20.1250.20">
    <property type="entry name" value="MFS general substrate transporter like domains"/>
    <property type="match status" value="1"/>
</dbReference>
<evidence type="ECO:0000313" key="3">
    <source>
        <dbReference type="EMBL" id="UUT34454.1"/>
    </source>
</evidence>
<gene>
    <name evidence="3" type="ORF">L2X98_28120</name>
</gene>
<feature type="compositionally biased region" description="Basic and acidic residues" evidence="1">
    <location>
        <begin position="189"/>
        <end position="198"/>
    </location>
</feature>
<feature type="transmembrane region" description="Helical" evidence="2">
    <location>
        <begin position="20"/>
        <end position="40"/>
    </location>
</feature>
<dbReference type="SUPFAM" id="SSF103473">
    <property type="entry name" value="MFS general substrate transporter"/>
    <property type="match status" value="1"/>
</dbReference>
<evidence type="ECO:0000313" key="4">
    <source>
        <dbReference type="Proteomes" id="UP001054811"/>
    </source>
</evidence>
<keyword evidence="2" id="KW-0472">Membrane</keyword>
<accession>A0ABY5NH56</accession>
<evidence type="ECO:0000256" key="1">
    <source>
        <dbReference type="SAM" id="MobiDB-lite"/>
    </source>
</evidence>
<feature type="transmembrane region" description="Helical" evidence="2">
    <location>
        <begin position="52"/>
        <end position="70"/>
    </location>
</feature>
<feature type="compositionally biased region" description="Basic residues" evidence="1">
    <location>
        <begin position="199"/>
        <end position="209"/>
    </location>
</feature>
<protein>
    <submittedName>
        <fullName evidence="3">MFS transporter</fullName>
    </submittedName>
</protein>
<dbReference type="Pfam" id="PF13347">
    <property type="entry name" value="MFS_2"/>
    <property type="match status" value="1"/>
</dbReference>
<keyword evidence="4" id="KW-1185">Reference proteome</keyword>
<dbReference type="EMBL" id="CP091139">
    <property type="protein sequence ID" value="UUT34454.1"/>
    <property type="molecule type" value="Genomic_DNA"/>
</dbReference>
<feature type="transmembrane region" description="Helical" evidence="2">
    <location>
        <begin position="76"/>
        <end position="97"/>
    </location>
</feature>
<keyword evidence="2" id="KW-1133">Transmembrane helix</keyword>
<name>A0ABY5NH56_9MICO</name>
<dbReference type="RefSeq" id="WP_259610977.1">
    <property type="nucleotide sequence ID" value="NZ_CP091139.2"/>
</dbReference>
<dbReference type="InterPro" id="IPR036259">
    <property type="entry name" value="MFS_trans_sf"/>
</dbReference>